<evidence type="ECO:0000313" key="2">
    <source>
        <dbReference type="Proteomes" id="UP000008319"/>
    </source>
</evidence>
<sequence>MKYRMNEIKIKCDEILLVNMWYNLDESFFWPIMELIDLDDDSLIKIYSTIEEKYLKILYHETVIVPVVESTQCEKFVDYIKSASNSKSNFIDDILVNDLESALFINYEDPNSPTKIKYFSRVYSKLKKIIKNDQDKPWDEKRVKEILNQIVIISSENKSEYFNYIQVYWLSIYFNQYRKFSSDMNSIELYKKKLSDIFPCARL</sequence>
<name>B4ETQ3_PROMH</name>
<dbReference type="EMBL" id="AM942759">
    <property type="protein sequence ID" value="CAR42420.1"/>
    <property type="molecule type" value="Genomic_DNA"/>
</dbReference>
<dbReference type="KEGG" id="pmr:PMI1121"/>
<keyword evidence="2" id="KW-1185">Reference proteome</keyword>
<proteinExistence type="predicted"/>
<protein>
    <submittedName>
        <fullName evidence="1">Uncharacterized protein</fullName>
    </submittedName>
</protein>
<evidence type="ECO:0000313" key="1">
    <source>
        <dbReference type="EMBL" id="CAR42420.1"/>
    </source>
</evidence>
<dbReference type="HOGENOM" id="CLU_116707_0_0_6"/>
<dbReference type="EnsemblBacteria" id="CAR42420">
    <property type="protein sequence ID" value="CAR42420"/>
    <property type="gene ID" value="PMI1121"/>
</dbReference>
<dbReference type="AlphaFoldDB" id="B4ETQ3"/>
<dbReference type="Proteomes" id="UP000008319">
    <property type="component" value="Chromosome"/>
</dbReference>
<accession>B4ETQ3</accession>
<gene>
    <name evidence="1" type="ordered locus">PMI1121</name>
</gene>
<reference evidence="1 2" key="1">
    <citation type="journal article" date="2008" name="J. Bacteriol.">
        <title>Complete genome sequence of uropathogenic Proteus mirabilis, a master of both adherence and motility.</title>
        <authorList>
            <person name="Pearson M.M."/>
            <person name="Sebaihia M."/>
            <person name="Churcher C."/>
            <person name="Quail M.A."/>
            <person name="Seshasayee A.S."/>
            <person name="Luscombe N.M."/>
            <person name="Abdellah Z."/>
            <person name="Arrosmith C."/>
            <person name="Atkin B."/>
            <person name="Chillingworth T."/>
            <person name="Hauser H."/>
            <person name="Jagels K."/>
            <person name="Moule S."/>
            <person name="Mungall K."/>
            <person name="Norbertczak H."/>
            <person name="Rabbinowitsch E."/>
            <person name="Walker D."/>
            <person name="Whithead S."/>
            <person name="Thomson N.R."/>
            <person name="Rather P.N."/>
            <person name="Parkhill J."/>
            <person name="Mobley H.L."/>
        </authorList>
    </citation>
    <scope>NUCLEOTIDE SEQUENCE [LARGE SCALE GENOMIC DNA]</scope>
    <source>
        <strain evidence="1 2">HI4320</strain>
    </source>
</reference>
<organism evidence="1 2">
    <name type="scientific">Proteus mirabilis (strain HI4320)</name>
    <dbReference type="NCBI Taxonomy" id="529507"/>
    <lineage>
        <taxon>Bacteria</taxon>
        <taxon>Pseudomonadati</taxon>
        <taxon>Pseudomonadota</taxon>
        <taxon>Gammaproteobacteria</taxon>
        <taxon>Enterobacterales</taxon>
        <taxon>Morganellaceae</taxon>
        <taxon>Proteus</taxon>
    </lineage>
</organism>